<keyword evidence="1" id="KW-0472">Membrane</keyword>
<keyword evidence="1" id="KW-1133">Transmembrane helix</keyword>
<keyword evidence="1" id="KW-0812">Transmembrane</keyword>
<evidence type="ECO:0000313" key="18">
    <source>
        <dbReference type="Proteomes" id="UP000460718"/>
    </source>
</evidence>
<dbReference type="EMBL" id="QXFY01004204">
    <property type="protein sequence ID" value="KAE9279005.1"/>
    <property type="molecule type" value="Genomic_DNA"/>
</dbReference>
<dbReference type="EMBL" id="QXFZ01002354">
    <property type="protein sequence ID" value="KAE9077968.1"/>
    <property type="molecule type" value="Genomic_DNA"/>
</dbReference>
<evidence type="ECO:0000313" key="17">
    <source>
        <dbReference type="Proteomes" id="UP000441208"/>
    </source>
</evidence>
<dbReference type="Proteomes" id="UP000429523">
    <property type="component" value="Unassembled WGS sequence"/>
</dbReference>
<sequence length="49" mass="5671">MPPHRSKEEKVMRDRGVVMGLSWYYIKLLFLTGFGGGALVQRRRGVCHH</sequence>
<evidence type="ECO:0000313" key="6">
    <source>
        <dbReference type="EMBL" id="KAE9098472.1"/>
    </source>
</evidence>
<evidence type="ECO:0000313" key="16">
    <source>
        <dbReference type="Proteomes" id="UP000440732"/>
    </source>
</evidence>
<evidence type="ECO:0000313" key="3">
    <source>
        <dbReference type="EMBL" id="KAE8979680.1"/>
    </source>
</evidence>
<evidence type="ECO:0000313" key="2">
    <source>
        <dbReference type="EMBL" id="KAE8925109.1"/>
    </source>
</evidence>
<dbReference type="EMBL" id="QXGC01002361">
    <property type="protein sequence ID" value="KAE9187166.1"/>
    <property type="molecule type" value="Genomic_DNA"/>
</dbReference>
<evidence type="ECO:0000313" key="12">
    <source>
        <dbReference type="Proteomes" id="UP000429523"/>
    </source>
</evidence>
<dbReference type="EMBL" id="QXGB01002377">
    <property type="protein sequence ID" value="KAE9178585.1"/>
    <property type="molecule type" value="Genomic_DNA"/>
</dbReference>
<dbReference type="Proteomes" id="UP000437068">
    <property type="component" value="Unassembled WGS sequence"/>
</dbReference>
<gene>
    <name evidence="11" type="ORF">PF001_g23094</name>
    <name evidence="9" type="ORF">PF002_g24667</name>
    <name evidence="8" type="ORF">PF004_g22877</name>
    <name evidence="7" type="ORF">PF005_g24023</name>
    <name evidence="6" type="ORF">PF006_g23351</name>
    <name evidence="4" type="ORF">PF007_g24051</name>
    <name evidence="10" type="ORF">PF008_g28479</name>
    <name evidence="2" type="ORF">PF009_g24672</name>
    <name evidence="5" type="ORF">PF010_g23285</name>
    <name evidence="3" type="ORF">PF011_g22747</name>
</gene>
<evidence type="ECO:0000313" key="5">
    <source>
        <dbReference type="EMBL" id="KAE9078007.1"/>
    </source>
</evidence>
<dbReference type="Proteomes" id="UP000440732">
    <property type="component" value="Unassembled WGS sequence"/>
</dbReference>
<evidence type="ECO:0000313" key="9">
    <source>
        <dbReference type="EMBL" id="KAE9190793.1"/>
    </source>
</evidence>
<feature type="transmembrane region" description="Helical" evidence="1">
    <location>
        <begin position="20"/>
        <end position="40"/>
    </location>
</feature>
<dbReference type="EMBL" id="QXFX01002341">
    <property type="protein sequence ID" value="KAE9078007.1"/>
    <property type="molecule type" value="Genomic_DNA"/>
</dbReference>
<dbReference type="Proteomes" id="UP000460718">
    <property type="component" value="Unassembled WGS sequence"/>
</dbReference>
<evidence type="ECO:0000256" key="1">
    <source>
        <dbReference type="SAM" id="Phobius"/>
    </source>
</evidence>
<dbReference type="Proteomes" id="UP000488956">
    <property type="component" value="Unassembled WGS sequence"/>
</dbReference>
<dbReference type="Proteomes" id="UP000476176">
    <property type="component" value="Unassembled WGS sequence"/>
</dbReference>
<evidence type="ECO:0000313" key="8">
    <source>
        <dbReference type="EMBL" id="KAE9187166.1"/>
    </source>
</evidence>
<evidence type="ECO:0000313" key="10">
    <source>
        <dbReference type="EMBL" id="KAE9279005.1"/>
    </source>
</evidence>
<evidence type="ECO:0000313" key="11">
    <source>
        <dbReference type="EMBL" id="KAE9282890.1"/>
    </source>
</evidence>
<reference evidence="12 13" key="1">
    <citation type="submission" date="2018-08" db="EMBL/GenBank/DDBJ databases">
        <title>Genomic investigation of the strawberry pathogen Phytophthora fragariae indicates pathogenicity is determined by transcriptional variation in three key races.</title>
        <authorList>
            <person name="Adams T.M."/>
            <person name="Armitage A.D."/>
            <person name="Sobczyk M.K."/>
            <person name="Bates H.J."/>
            <person name="Dunwell J.M."/>
            <person name="Nellist C.F."/>
            <person name="Harrison R.J."/>
        </authorList>
    </citation>
    <scope>NUCLEOTIDE SEQUENCE [LARGE SCALE GENOMIC DNA]</scope>
    <source>
        <strain evidence="11 14">A4</strain>
        <strain evidence="9 15">BC-1</strain>
        <strain evidence="8 19">BC-23</strain>
        <strain evidence="7 13">NOV-27</strain>
        <strain evidence="6 16">NOV-5</strain>
        <strain evidence="4 17">NOV-71</strain>
        <strain evidence="10 20">NOV-77</strain>
        <strain evidence="2 12">NOV-9</strain>
        <strain evidence="5 21">ONT-3</strain>
        <strain evidence="3 18">SCRP245</strain>
    </source>
</reference>
<dbReference type="Proteomes" id="UP000433483">
    <property type="component" value="Unassembled WGS sequence"/>
</dbReference>
<dbReference type="Proteomes" id="UP000441208">
    <property type="component" value="Unassembled WGS sequence"/>
</dbReference>
<evidence type="ECO:0000313" key="13">
    <source>
        <dbReference type="Proteomes" id="UP000433483"/>
    </source>
</evidence>
<dbReference type="EMBL" id="QXGE01002322">
    <property type="protein sequence ID" value="KAE9282890.1"/>
    <property type="molecule type" value="Genomic_DNA"/>
</dbReference>
<protein>
    <submittedName>
        <fullName evidence="4">Uncharacterized protein</fullName>
    </submittedName>
</protein>
<dbReference type="Proteomes" id="UP000486351">
    <property type="component" value="Unassembled WGS sequence"/>
</dbReference>
<evidence type="ECO:0000313" key="14">
    <source>
        <dbReference type="Proteomes" id="UP000437068"/>
    </source>
</evidence>
<evidence type="ECO:0000313" key="20">
    <source>
        <dbReference type="Proteomes" id="UP000486351"/>
    </source>
</evidence>
<evidence type="ECO:0000313" key="15">
    <source>
        <dbReference type="Proteomes" id="UP000440367"/>
    </source>
</evidence>
<comment type="caution">
    <text evidence="4">The sequence shown here is derived from an EMBL/GenBank/DDBJ whole genome shotgun (WGS) entry which is preliminary data.</text>
</comment>
<organism evidence="4 17">
    <name type="scientific">Phytophthora fragariae</name>
    <dbReference type="NCBI Taxonomy" id="53985"/>
    <lineage>
        <taxon>Eukaryota</taxon>
        <taxon>Sar</taxon>
        <taxon>Stramenopiles</taxon>
        <taxon>Oomycota</taxon>
        <taxon>Peronosporomycetes</taxon>
        <taxon>Peronosporales</taxon>
        <taxon>Peronosporaceae</taxon>
        <taxon>Phytophthora</taxon>
    </lineage>
</organism>
<evidence type="ECO:0000313" key="19">
    <source>
        <dbReference type="Proteomes" id="UP000476176"/>
    </source>
</evidence>
<dbReference type="AlphaFoldDB" id="A0A6A3QM17"/>
<evidence type="ECO:0000313" key="21">
    <source>
        <dbReference type="Proteomes" id="UP000488956"/>
    </source>
</evidence>
<dbReference type="EMBL" id="QXGF01002343">
    <property type="protein sequence ID" value="KAE8925109.1"/>
    <property type="molecule type" value="Genomic_DNA"/>
</dbReference>
<accession>A0A6A3QM17</accession>
<dbReference type="EMBL" id="QXGD01002284">
    <property type="protein sequence ID" value="KAE9190793.1"/>
    <property type="molecule type" value="Genomic_DNA"/>
</dbReference>
<proteinExistence type="predicted"/>
<evidence type="ECO:0000313" key="7">
    <source>
        <dbReference type="EMBL" id="KAE9178585.1"/>
    </source>
</evidence>
<dbReference type="EMBL" id="QXFW01002327">
    <property type="protein sequence ID" value="KAE8979680.1"/>
    <property type="molecule type" value="Genomic_DNA"/>
</dbReference>
<dbReference type="EMBL" id="QXGA01002399">
    <property type="protein sequence ID" value="KAE9098472.1"/>
    <property type="molecule type" value="Genomic_DNA"/>
</dbReference>
<dbReference type="Proteomes" id="UP000440367">
    <property type="component" value="Unassembled WGS sequence"/>
</dbReference>
<name>A0A6A3QM17_9STRA</name>
<evidence type="ECO:0000313" key="4">
    <source>
        <dbReference type="EMBL" id="KAE9077968.1"/>
    </source>
</evidence>
<keyword evidence="13" id="KW-1185">Reference proteome</keyword>